<keyword evidence="3" id="KW-1185">Reference proteome</keyword>
<evidence type="ECO:0000256" key="1">
    <source>
        <dbReference type="SAM" id="MobiDB-lite"/>
    </source>
</evidence>
<feature type="compositionally biased region" description="Basic and acidic residues" evidence="1">
    <location>
        <begin position="127"/>
        <end position="152"/>
    </location>
</feature>
<feature type="compositionally biased region" description="Low complexity" evidence="1">
    <location>
        <begin position="153"/>
        <end position="167"/>
    </location>
</feature>
<dbReference type="Proteomes" id="UP000198793">
    <property type="component" value="Unassembled WGS sequence"/>
</dbReference>
<reference evidence="2 3" key="1">
    <citation type="submission" date="2016-10" db="EMBL/GenBank/DDBJ databases">
        <authorList>
            <person name="de Groot N.N."/>
        </authorList>
    </citation>
    <scope>NUCLEOTIDE SEQUENCE [LARGE SCALE GENOMIC DNA]</scope>
    <source>
        <strain evidence="3">L7-484,KACC 16230,DSM 25025</strain>
    </source>
</reference>
<feature type="region of interest" description="Disordered" evidence="1">
    <location>
        <begin position="202"/>
        <end position="225"/>
    </location>
</feature>
<proteinExistence type="predicted"/>
<accession>A0A1H0LRH9</accession>
<gene>
    <name evidence="2" type="ORF">SAMN05192530_11119</name>
</gene>
<feature type="compositionally biased region" description="Polar residues" evidence="1">
    <location>
        <begin position="212"/>
        <end position="223"/>
    </location>
</feature>
<sequence>MPISSTRIGTRWIGPGRPRALRCRGSRRCGGHMGASQVAMRRRSVSPAKRFPPFWRRRWNAGLPAHEPCGLVSMTYSAHGLAQPAPLETTRRRSRARAADGWKNARPSGRRRHAIPMRNSARSSASRFDERLAEPEGQRLARVDPPDRDAPSRARMSAPAAARSALPRARERLWSGSEPCDTGTAASRIPTAIQPGRGFLEGLFRHPAGASRTGSKGTASGSAARSRMVVRSGCPCRVPGSRKPWRCRRCRSEAC</sequence>
<dbReference type="EMBL" id="FNIT01000011">
    <property type="protein sequence ID" value="SDO70832.1"/>
    <property type="molecule type" value="Genomic_DNA"/>
</dbReference>
<dbReference type="AlphaFoldDB" id="A0A1H0LRH9"/>
<name>A0A1H0LRH9_9HYPH</name>
<evidence type="ECO:0000313" key="3">
    <source>
        <dbReference type="Proteomes" id="UP000198793"/>
    </source>
</evidence>
<protein>
    <submittedName>
        <fullName evidence="2">Uncharacterized protein</fullName>
    </submittedName>
</protein>
<organism evidence="2 3">
    <name type="scientific">Aureimonas jatrophae</name>
    <dbReference type="NCBI Taxonomy" id="1166073"/>
    <lineage>
        <taxon>Bacteria</taxon>
        <taxon>Pseudomonadati</taxon>
        <taxon>Pseudomonadota</taxon>
        <taxon>Alphaproteobacteria</taxon>
        <taxon>Hyphomicrobiales</taxon>
        <taxon>Aurantimonadaceae</taxon>
        <taxon>Aureimonas</taxon>
    </lineage>
</organism>
<feature type="region of interest" description="Disordered" evidence="1">
    <location>
        <begin position="83"/>
        <end position="168"/>
    </location>
</feature>
<evidence type="ECO:0000313" key="2">
    <source>
        <dbReference type="EMBL" id="SDO70832.1"/>
    </source>
</evidence>